<keyword evidence="1" id="KW-0479">Metal-binding</keyword>
<dbReference type="Pfam" id="PF01522">
    <property type="entry name" value="Polysacc_deac_1"/>
    <property type="match status" value="1"/>
</dbReference>
<protein>
    <submittedName>
        <fullName evidence="4">Polysaccharide deacetylase family protein</fullName>
        <ecNumber evidence="4">3.-.-.-</ecNumber>
    </submittedName>
</protein>
<dbReference type="RefSeq" id="WP_380203413.1">
    <property type="nucleotide sequence ID" value="NZ_JBHTEK010000001.1"/>
</dbReference>
<comment type="caution">
    <text evidence="4">The sequence shown here is derived from an EMBL/GenBank/DDBJ whole genome shotgun (WGS) entry which is preliminary data.</text>
</comment>
<name>A0ABW2U4C0_9BACT</name>
<evidence type="ECO:0000259" key="3">
    <source>
        <dbReference type="PROSITE" id="PS51677"/>
    </source>
</evidence>
<keyword evidence="5" id="KW-1185">Reference proteome</keyword>
<dbReference type="PROSITE" id="PS51677">
    <property type="entry name" value="NODB"/>
    <property type="match status" value="1"/>
</dbReference>
<gene>
    <name evidence="4" type="ORF">ACFQT0_13355</name>
</gene>
<dbReference type="CDD" id="cd10917">
    <property type="entry name" value="CE4_NodB_like_6s_7s"/>
    <property type="match status" value="1"/>
</dbReference>
<dbReference type="GO" id="GO:0016787">
    <property type="term" value="F:hydrolase activity"/>
    <property type="evidence" value="ECO:0007669"/>
    <property type="project" value="UniProtKB-KW"/>
</dbReference>
<evidence type="ECO:0000256" key="1">
    <source>
        <dbReference type="ARBA" id="ARBA00022723"/>
    </source>
</evidence>
<evidence type="ECO:0000256" key="2">
    <source>
        <dbReference type="ARBA" id="ARBA00022801"/>
    </source>
</evidence>
<dbReference type="PANTHER" id="PTHR10587:SF133">
    <property type="entry name" value="CHITIN DEACETYLASE 1-RELATED"/>
    <property type="match status" value="1"/>
</dbReference>
<keyword evidence="2 4" id="KW-0378">Hydrolase</keyword>
<dbReference type="SUPFAM" id="SSF88713">
    <property type="entry name" value="Glycoside hydrolase/deacetylase"/>
    <property type="match status" value="1"/>
</dbReference>
<dbReference type="EC" id="3.-.-.-" evidence="4"/>
<accession>A0ABW2U4C0</accession>
<dbReference type="EMBL" id="JBHTEK010000001">
    <property type="protein sequence ID" value="MFC7668252.1"/>
    <property type="molecule type" value="Genomic_DNA"/>
</dbReference>
<sequence>MPMGTRLDAALLTRPPRLLHALLPGCEWTGPRTAPAGAPVVYLTFDDGPIPEETPWVLEQLAAFKAKATFFCVGQNLERYPEIARATLAAGHRLGNHTHHHRSAWASTRSEYLAGIADCQAALTEVGLESGSGLGAPEMLFRPRTAG</sequence>
<dbReference type="InterPro" id="IPR050248">
    <property type="entry name" value="Polysacc_deacetylase_ArnD"/>
</dbReference>
<dbReference type="InterPro" id="IPR002509">
    <property type="entry name" value="NODB_dom"/>
</dbReference>
<dbReference type="PANTHER" id="PTHR10587">
    <property type="entry name" value="GLYCOSYL TRANSFERASE-RELATED"/>
    <property type="match status" value="1"/>
</dbReference>
<organism evidence="4 5">
    <name type="scientific">Hymenobacter humi</name>
    <dbReference type="NCBI Taxonomy" id="1411620"/>
    <lineage>
        <taxon>Bacteria</taxon>
        <taxon>Pseudomonadati</taxon>
        <taxon>Bacteroidota</taxon>
        <taxon>Cytophagia</taxon>
        <taxon>Cytophagales</taxon>
        <taxon>Hymenobacteraceae</taxon>
        <taxon>Hymenobacter</taxon>
    </lineage>
</organism>
<dbReference type="InterPro" id="IPR011330">
    <property type="entry name" value="Glyco_hydro/deAcase_b/a-brl"/>
</dbReference>
<evidence type="ECO:0000313" key="4">
    <source>
        <dbReference type="EMBL" id="MFC7668252.1"/>
    </source>
</evidence>
<dbReference type="Proteomes" id="UP001596513">
    <property type="component" value="Unassembled WGS sequence"/>
</dbReference>
<feature type="domain" description="NodB homology" evidence="3">
    <location>
        <begin position="39"/>
        <end position="147"/>
    </location>
</feature>
<proteinExistence type="predicted"/>
<evidence type="ECO:0000313" key="5">
    <source>
        <dbReference type="Proteomes" id="UP001596513"/>
    </source>
</evidence>
<reference evidence="5" key="1">
    <citation type="journal article" date="2019" name="Int. J. Syst. Evol. Microbiol.">
        <title>The Global Catalogue of Microorganisms (GCM) 10K type strain sequencing project: providing services to taxonomists for standard genome sequencing and annotation.</title>
        <authorList>
            <consortium name="The Broad Institute Genomics Platform"/>
            <consortium name="The Broad Institute Genome Sequencing Center for Infectious Disease"/>
            <person name="Wu L."/>
            <person name="Ma J."/>
        </authorList>
    </citation>
    <scope>NUCLEOTIDE SEQUENCE [LARGE SCALE GENOMIC DNA]</scope>
    <source>
        <strain evidence="5">JCM 19635</strain>
    </source>
</reference>
<dbReference type="Gene3D" id="3.20.20.370">
    <property type="entry name" value="Glycoside hydrolase/deacetylase"/>
    <property type="match status" value="1"/>
</dbReference>